<evidence type="ECO:0000256" key="5">
    <source>
        <dbReference type="ARBA" id="ARBA00023289"/>
    </source>
</evidence>
<evidence type="ECO:0000256" key="4">
    <source>
        <dbReference type="ARBA" id="ARBA00023288"/>
    </source>
</evidence>
<feature type="domain" description="HMA" evidence="7">
    <location>
        <begin position="40"/>
        <end position="103"/>
    </location>
</feature>
<evidence type="ECO:0000256" key="2">
    <source>
        <dbReference type="ARBA" id="ARBA00022481"/>
    </source>
</evidence>
<evidence type="ECO:0000256" key="3">
    <source>
        <dbReference type="ARBA" id="ARBA00022723"/>
    </source>
</evidence>
<dbReference type="InterPro" id="IPR036163">
    <property type="entry name" value="HMA_dom_sf"/>
</dbReference>
<evidence type="ECO:0000259" key="7">
    <source>
        <dbReference type="PROSITE" id="PS50846"/>
    </source>
</evidence>
<keyword evidence="2" id="KW-0488">Methylation</keyword>
<organism evidence="8 9">
    <name type="scientific">Penstemon davidsonii</name>
    <dbReference type="NCBI Taxonomy" id="160366"/>
    <lineage>
        <taxon>Eukaryota</taxon>
        <taxon>Viridiplantae</taxon>
        <taxon>Streptophyta</taxon>
        <taxon>Embryophyta</taxon>
        <taxon>Tracheophyta</taxon>
        <taxon>Spermatophyta</taxon>
        <taxon>Magnoliopsida</taxon>
        <taxon>eudicotyledons</taxon>
        <taxon>Gunneridae</taxon>
        <taxon>Pentapetalae</taxon>
        <taxon>asterids</taxon>
        <taxon>lamiids</taxon>
        <taxon>Lamiales</taxon>
        <taxon>Plantaginaceae</taxon>
        <taxon>Cheloneae</taxon>
        <taxon>Penstemon</taxon>
    </lineage>
</organism>
<keyword evidence="4" id="KW-0449">Lipoprotein</keyword>
<evidence type="ECO:0000313" key="9">
    <source>
        <dbReference type="Proteomes" id="UP001291926"/>
    </source>
</evidence>
<dbReference type="InterPro" id="IPR006121">
    <property type="entry name" value="HMA_dom"/>
</dbReference>
<dbReference type="Pfam" id="PF00403">
    <property type="entry name" value="HMA"/>
    <property type="match status" value="1"/>
</dbReference>
<gene>
    <name evidence="8" type="ORF">RD792_015920</name>
</gene>
<comment type="caution">
    <text evidence="8">The sequence shown here is derived from an EMBL/GenBank/DDBJ whole genome shotgun (WGS) entry which is preliminary data.</text>
</comment>
<dbReference type="EMBL" id="JAYDYQ010002688">
    <property type="protein sequence ID" value="KAK4476760.1"/>
    <property type="molecule type" value="Genomic_DNA"/>
</dbReference>
<dbReference type="PROSITE" id="PS50846">
    <property type="entry name" value="HMA_2"/>
    <property type="match status" value="1"/>
</dbReference>
<comment type="subcellular location">
    <subcellularLocation>
        <location evidence="1">Membrane</location>
        <topology evidence="1">Peripheral membrane protein</topology>
    </subcellularLocation>
</comment>
<evidence type="ECO:0000256" key="6">
    <source>
        <dbReference type="ARBA" id="ARBA00024045"/>
    </source>
</evidence>
<reference evidence="8 9" key="1">
    <citation type="journal article" date="2023" name="bioRxiv">
        <title>Genome report: Whole genome sequence and annotation of Penstemon davidsonii.</title>
        <authorList>
            <person name="Ostevik K.L."/>
            <person name="Alabady M."/>
            <person name="Zhang M."/>
            <person name="Rausher M.D."/>
        </authorList>
    </citation>
    <scope>NUCLEOTIDE SEQUENCE [LARGE SCALE GENOMIC DNA]</scope>
    <source>
        <strain evidence="8">DNT005</strain>
        <tissue evidence="8">Whole leaf</tissue>
    </source>
</reference>
<name>A0ABR0CI51_9LAMI</name>
<dbReference type="PANTHER" id="PTHR45811:SF33">
    <property type="entry name" value="HEAVY METAL-ASSOCIATED ISOPRENYLATED PLANT PROTEIN 2-RELATED"/>
    <property type="match status" value="1"/>
</dbReference>
<protein>
    <recommendedName>
        <fullName evidence="7">HMA domain-containing protein</fullName>
    </recommendedName>
</protein>
<keyword evidence="3" id="KW-0479">Metal-binding</keyword>
<dbReference type="Gene3D" id="3.30.70.100">
    <property type="match status" value="1"/>
</dbReference>
<dbReference type="Proteomes" id="UP001291926">
    <property type="component" value="Unassembled WGS sequence"/>
</dbReference>
<keyword evidence="9" id="KW-1185">Reference proteome</keyword>
<dbReference type="InterPro" id="IPR051863">
    <property type="entry name" value="HIPP"/>
</dbReference>
<comment type="similarity">
    <text evidence="6">Belongs to the HIPP family.</text>
</comment>
<dbReference type="PANTHER" id="PTHR45811">
    <property type="entry name" value="COPPER TRANSPORT PROTEIN FAMILY-RELATED"/>
    <property type="match status" value="1"/>
</dbReference>
<evidence type="ECO:0000313" key="8">
    <source>
        <dbReference type="EMBL" id="KAK4476760.1"/>
    </source>
</evidence>
<proteinExistence type="inferred from homology"/>
<dbReference type="SUPFAM" id="SSF55008">
    <property type="entry name" value="HMA, heavy metal-associated domain"/>
    <property type="match status" value="1"/>
</dbReference>
<sequence length="149" mass="15929">MGKREEEKRSWAVCLAFGKVVWESSGVLPTGVVLIGNVVLKKIVIKVAINCQKCKTQVLKAVAKLTGVDEVTVDAEKGTLTVVGSVDPVCVITNVRKTGKYAEITSVGPPKKPDPPKPEPCKPLPRCCKECQLVAVSHVTYENGGCSIL</sequence>
<accession>A0ABR0CI51</accession>
<keyword evidence="5" id="KW-0636">Prenylation</keyword>
<evidence type="ECO:0000256" key="1">
    <source>
        <dbReference type="ARBA" id="ARBA00004170"/>
    </source>
</evidence>